<evidence type="ECO:0000313" key="1">
    <source>
        <dbReference type="EMBL" id="GFS04462.1"/>
    </source>
</evidence>
<dbReference type="Proteomes" id="UP000762676">
    <property type="component" value="Unassembled WGS sequence"/>
</dbReference>
<organism evidence="1 2">
    <name type="scientific">Elysia marginata</name>
    <dbReference type="NCBI Taxonomy" id="1093978"/>
    <lineage>
        <taxon>Eukaryota</taxon>
        <taxon>Metazoa</taxon>
        <taxon>Spiralia</taxon>
        <taxon>Lophotrochozoa</taxon>
        <taxon>Mollusca</taxon>
        <taxon>Gastropoda</taxon>
        <taxon>Heterobranchia</taxon>
        <taxon>Euthyneura</taxon>
        <taxon>Panpulmonata</taxon>
        <taxon>Sacoglossa</taxon>
        <taxon>Placobranchoidea</taxon>
        <taxon>Plakobranchidae</taxon>
        <taxon>Elysia</taxon>
    </lineage>
</organism>
<name>A0AAV4I4L2_9GAST</name>
<sequence>MIIIDKGRKSIVFDAKSNPGVDCKVDHILVKANLMVKARKSNIQSSAYDRGKMEDPNFLNGFPAQTEYRLSTQLKDWQAIEKCLEEMWYDMEKV</sequence>
<proteinExistence type="predicted"/>
<comment type="caution">
    <text evidence="1">The sequence shown here is derived from an EMBL/GenBank/DDBJ whole genome shotgun (WGS) entry which is preliminary data.</text>
</comment>
<dbReference type="AlphaFoldDB" id="A0AAV4I4L2"/>
<keyword evidence="2" id="KW-1185">Reference proteome</keyword>
<accession>A0AAV4I4L2</accession>
<dbReference type="EMBL" id="BMAT01002306">
    <property type="protein sequence ID" value="GFS04462.1"/>
    <property type="molecule type" value="Genomic_DNA"/>
</dbReference>
<evidence type="ECO:0000313" key="2">
    <source>
        <dbReference type="Proteomes" id="UP000762676"/>
    </source>
</evidence>
<reference evidence="1 2" key="1">
    <citation type="journal article" date="2021" name="Elife">
        <title>Chloroplast acquisition without the gene transfer in kleptoplastic sea slugs, Plakobranchus ocellatus.</title>
        <authorList>
            <person name="Maeda T."/>
            <person name="Takahashi S."/>
            <person name="Yoshida T."/>
            <person name="Shimamura S."/>
            <person name="Takaki Y."/>
            <person name="Nagai Y."/>
            <person name="Toyoda A."/>
            <person name="Suzuki Y."/>
            <person name="Arimoto A."/>
            <person name="Ishii H."/>
            <person name="Satoh N."/>
            <person name="Nishiyama T."/>
            <person name="Hasebe M."/>
            <person name="Maruyama T."/>
            <person name="Minagawa J."/>
            <person name="Obokata J."/>
            <person name="Shigenobu S."/>
        </authorList>
    </citation>
    <scope>NUCLEOTIDE SEQUENCE [LARGE SCALE GENOMIC DNA]</scope>
</reference>
<gene>
    <name evidence="1" type="ORF">ElyMa_001177100</name>
</gene>
<protein>
    <submittedName>
        <fullName evidence="1">Uncharacterized protein</fullName>
    </submittedName>
</protein>